<dbReference type="PANTHER" id="PTHR34295:SF1">
    <property type="entry name" value="BIOTIN TRANSPORTER BIOY"/>
    <property type="match status" value="1"/>
</dbReference>
<feature type="transmembrane region" description="Helical" evidence="3">
    <location>
        <begin position="168"/>
        <end position="194"/>
    </location>
</feature>
<keyword evidence="3" id="KW-1133">Transmembrane helix</keyword>
<comment type="similarity">
    <text evidence="1 2">Belongs to the BioY family.</text>
</comment>
<name>A0ABY6G4K7_9MICO</name>
<comment type="subcellular location">
    <subcellularLocation>
        <location evidence="2">Cell membrane</location>
        <topology evidence="2">Multi-pass membrane protein</topology>
    </subcellularLocation>
</comment>
<evidence type="ECO:0000313" key="4">
    <source>
        <dbReference type="EMBL" id="UYG18156.1"/>
    </source>
</evidence>
<evidence type="ECO:0000256" key="3">
    <source>
        <dbReference type="SAM" id="Phobius"/>
    </source>
</evidence>
<evidence type="ECO:0000256" key="2">
    <source>
        <dbReference type="PIRNR" id="PIRNR016661"/>
    </source>
</evidence>
<organism evidence="4 5">
    <name type="scientific">Brachybacterium huguangmaarense</name>
    <dbReference type="NCBI Taxonomy" id="1652028"/>
    <lineage>
        <taxon>Bacteria</taxon>
        <taxon>Bacillati</taxon>
        <taxon>Actinomycetota</taxon>
        <taxon>Actinomycetes</taxon>
        <taxon>Micrococcales</taxon>
        <taxon>Dermabacteraceae</taxon>
        <taxon>Brachybacterium</taxon>
    </lineage>
</organism>
<feature type="transmembrane region" description="Helical" evidence="3">
    <location>
        <begin position="103"/>
        <end position="126"/>
    </location>
</feature>
<dbReference type="PIRSF" id="PIRSF016661">
    <property type="entry name" value="BioY"/>
    <property type="match status" value="1"/>
</dbReference>
<keyword evidence="2 3" id="KW-0472">Membrane</keyword>
<dbReference type="PANTHER" id="PTHR34295">
    <property type="entry name" value="BIOTIN TRANSPORTER BIOY"/>
    <property type="match status" value="1"/>
</dbReference>
<dbReference type="RefSeq" id="WP_263595349.1">
    <property type="nucleotide sequence ID" value="NZ_CP107020.1"/>
</dbReference>
<keyword evidence="2" id="KW-1003">Cell membrane</keyword>
<accession>A0ABY6G4K7</accession>
<feature type="transmembrane region" description="Helical" evidence="3">
    <location>
        <begin position="79"/>
        <end position="97"/>
    </location>
</feature>
<dbReference type="Pfam" id="PF02632">
    <property type="entry name" value="BioY"/>
    <property type="match status" value="1"/>
</dbReference>
<reference evidence="4" key="1">
    <citation type="submission" date="2022-10" db="EMBL/GenBank/DDBJ databases">
        <title>Whole-Genome Sequencing of Brachybacterium huguangmaarense BRM-3, Isolated from Betula schmidtii.</title>
        <authorList>
            <person name="Haam D."/>
        </authorList>
    </citation>
    <scope>NUCLEOTIDE SEQUENCE</scope>
    <source>
        <strain evidence="4">BRM-3</strain>
    </source>
</reference>
<dbReference type="Proteomes" id="UP001164305">
    <property type="component" value="Chromosome"/>
</dbReference>
<keyword evidence="5" id="KW-1185">Reference proteome</keyword>
<dbReference type="InterPro" id="IPR003784">
    <property type="entry name" value="BioY"/>
</dbReference>
<protein>
    <recommendedName>
        <fullName evidence="2">Biotin transporter</fullName>
    </recommendedName>
</protein>
<dbReference type="Gene3D" id="1.10.1760.20">
    <property type="match status" value="1"/>
</dbReference>
<sequence>MTALTPSSRPVLADVLPLPVVRTRGGAAVREIALVLAGTIVLSLVSQVSIPLGFTPVPLTLGTFGALLVGAALGPARGLASIGLYMVLAAVGAPVLAEGATSGIATASFGYVVGYLLAGVALGWAARRGADRSVLRTGLAASVATSLVYVAGVPWLMVATGADLPTAIVLGVVPFLIGDVIKAVAAALLLPAAWRAVDAVRRV</sequence>
<dbReference type="EMBL" id="CP107020">
    <property type="protein sequence ID" value="UYG18156.1"/>
    <property type="molecule type" value="Genomic_DNA"/>
</dbReference>
<keyword evidence="2" id="KW-0813">Transport</keyword>
<evidence type="ECO:0000256" key="1">
    <source>
        <dbReference type="ARBA" id="ARBA00010692"/>
    </source>
</evidence>
<feature type="transmembrane region" description="Helical" evidence="3">
    <location>
        <begin position="138"/>
        <end position="156"/>
    </location>
</feature>
<feature type="transmembrane region" description="Helical" evidence="3">
    <location>
        <begin position="56"/>
        <end position="74"/>
    </location>
</feature>
<keyword evidence="3" id="KW-0812">Transmembrane</keyword>
<feature type="transmembrane region" description="Helical" evidence="3">
    <location>
        <begin position="32"/>
        <end position="50"/>
    </location>
</feature>
<gene>
    <name evidence="4" type="ORF">BRM3_07085</name>
</gene>
<proteinExistence type="inferred from homology"/>
<evidence type="ECO:0000313" key="5">
    <source>
        <dbReference type="Proteomes" id="UP001164305"/>
    </source>
</evidence>